<reference evidence="1 2" key="2">
    <citation type="journal article" date="2005" name="Virology">
        <title>Comparison of the complete genome sequence between C1 and G4 isolates of the Helicoverpa armigera single nucleocapsid nucleopolyhedrovirus.</title>
        <authorList>
            <person name="Zhang C.X."/>
            <person name="Ma X.C."/>
            <person name="Guo Z.J."/>
        </authorList>
    </citation>
    <scope>NUCLEOTIDE SEQUENCE [LARGE SCALE GENOMIC DNA]</scope>
    <source>
        <strain evidence="1">C1</strain>
    </source>
</reference>
<sequence>MYQTFFKTLVACCEPLTKLNSIINLSTYIVYSAGYCQCHRMYVCAICTHEKKLCLNCV</sequence>
<dbReference type="KEGG" id="vg:2947586"/>
<protein>
    <submittedName>
        <fullName evidence="1">Uncharacterized protein</fullName>
    </submittedName>
</protein>
<name>Q6A558_9ABAC</name>
<dbReference type="GeneID" id="2947586"/>
<organism evidence="1 2">
    <name type="scientific">Helicoverpa armigera nucleopolyhedrovirus</name>
    <dbReference type="NCBI Taxonomy" id="51313"/>
    <lineage>
        <taxon>Viruses</taxon>
        <taxon>Viruses incertae sedis</taxon>
        <taxon>Naldaviricetes</taxon>
        <taxon>Lefavirales</taxon>
        <taxon>Baculoviridae</taxon>
        <taxon>Alphabaculovirus</taxon>
        <taxon>Alphabaculovirus helarmigerae</taxon>
    </lineage>
</organism>
<dbReference type="RefSeq" id="YP_063711.1">
    <property type="nucleotide sequence ID" value="NC_003094.2"/>
</dbReference>
<evidence type="ECO:0000313" key="2">
    <source>
        <dbReference type="Proteomes" id="UP000202587"/>
    </source>
</evidence>
<dbReference type="Proteomes" id="UP000202587">
    <property type="component" value="Segment"/>
</dbReference>
<reference evidence="1 2" key="1">
    <citation type="journal article" date="2001" name="Acta Biochim. Biophys. Sin.">
        <title>Genome Structure and the p10 Gene of the Helicoverpa armigera Nucleopolyhedrovirus.</title>
        <authorList>
            <person name="Zhang C.X."/>
            <person name="Wu J.C."/>
        </authorList>
    </citation>
    <scope>NUCLEOTIDE SEQUENCE [LARGE SCALE GENOMIC DNA]</scope>
    <source>
        <strain evidence="1">C1</strain>
    </source>
</reference>
<accession>Q6A558</accession>
<evidence type="ECO:0000313" key="1">
    <source>
        <dbReference type="EMBL" id="AAT97401.1"/>
    </source>
</evidence>
<dbReference type="EMBL" id="AF303045">
    <property type="protein sequence ID" value="AAT97401.1"/>
    <property type="molecule type" value="Genomic_DNA"/>
</dbReference>
<proteinExistence type="predicted"/>